<dbReference type="RefSeq" id="WP_088983054.1">
    <property type="nucleotide sequence ID" value="NZ_LT607413.1"/>
</dbReference>
<dbReference type="PROSITE" id="PS00552">
    <property type="entry name" value="HTH_MERR_1"/>
    <property type="match status" value="1"/>
</dbReference>
<evidence type="ECO:0000313" key="3">
    <source>
        <dbReference type="EMBL" id="SCF21185.1"/>
    </source>
</evidence>
<keyword evidence="4" id="KW-1185">Reference proteome</keyword>
<dbReference type="InterPro" id="IPR009061">
    <property type="entry name" value="DNA-bd_dom_put_sf"/>
</dbReference>
<dbReference type="GO" id="GO:0003677">
    <property type="term" value="F:DNA binding"/>
    <property type="evidence" value="ECO:0007669"/>
    <property type="project" value="UniProtKB-KW"/>
</dbReference>
<dbReference type="InterPro" id="IPR000551">
    <property type="entry name" value="MerR-type_HTH_dom"/>
</dbReference>
<dbReference type="Pfam" id="PF13646">
    <property type="entry name" value="HEAT_2"/>
    <property type="match status" value="1"/>
</dbReference>
<dbReference type="PROSITE" id="PS50937">
    <property type="entry name" value="HTH_MERR_2"/>
    <property type="match status" value="1"/>
</dbReference>
<dbReference type="EMBL" id="LT607413">
    <property type="protein sequence ID" value="SCF21185.1"/>
    <property type="molecule type" value="Genomic_DNA"/>
</dbReference>
<dbReference type="InParanoid" id="A0A1C4YKA5"/>
<dbReference type="Gene3D" id="1.10.1660.10">
    <property type="match status" value="1"/>
</dbReference>
<feature type="domain" description="HTH merR-type" evidence="2">
    <location>
        <begin position="1"/>
        <end position="69"/>
    </location>
</feature>
<dbReference type="SMART" id="SM00422">
    <property type="entry name" value="HTH_MERR"/>
    <property type="match status" value="1"/>
</dbReference>
<dbReference type="InterPro" id="IPR004155">
    <property type="entry name" value="PBS_lyase_HEAT"/>
</dbReference>
<dbReference type="OrthoDB" id="9808480at2"/>
<evidence type="ECO:0000256" key="1">
    <source>
        <dbReference type="ARBA" id="ARBA00023125"/>
    </source>
</evidence>
<gene>
    <name evidence="3" type="ORF">GA0070618_4077</name>
</gene>
<dbReference type="InterPro" id="IPR047057">
    <property type="entry name" value="MerR_fam"/>
</dbReference>
<dbReference type="Pfam" id="PF13411">
    <property type="entry name" value="MerR_1"/>
    <property type="match status" value="1"/>
</dbReference>
<evidence type="ECO:0000259" key="2">
    <source>
        <dbReference type="PROSITE" id="PS50937"/>
    </source>
</evidence>
<keyword evidence="1 3" id="KW-0238">DNA-binding</keyword>
<dbReference type="InterPro" id="IPR011989">
    <property type="entry name" value="ARM-like"/>
</dbReference>
<sequence>MLIGEVARRSGVSARMLRHYDTLGLVRPTGRTVGGYREYSHEDIRRIFHIESLRSLGLSLREVGRALDDPGFRPSDLVDDLIRQTRDRIAGEVELLTRLRRIGAAEPDDWADVLQVVALLQDLGSESADRRQRAALSSVGEFPVPVEALVEAALSEADPNVAGALRWALAQSGDDGLALLAEGLDAPTAEVRRRAVRAVAEIPHDAATDLLRDALTHADLTVRRHAALVLGARGVVEAVPTLVEMIVEGTNDVDAADALSALAGDPALADRIATGLVDRLAPGTSEPAARLRLVQALADVPGSTASDALAALSHDEDRAVALTATYVRTLRDER</sequence>
<evidence type="ECO:0000313" key="4">
    <source>
        <dbReference type="Proteomes" id="UP000198253"/>
    </source>
</evidence>
<dbReference type="InterPro" id="IPR016024">
    <property type="entry name" value="ARM-type_fold"/>
</dbReference>
<accession>A0A1C4YKA5</accession>
<dbReference type="SUPFAM" id="SSF48371">
    <property type="entry name" value="ARM repeat"/>
    <property type="match status" value="1"/>
</dbReference>
<reference evidence="4" key="1">
    <citation type="submission" date="2016-06" db="EMBL/GenBank/DDBJ databases">
        <authorList>
            <person name="Varghese N."/>
            <person name="Submissions Spin"/>
        </authorList>
    </citation>
    <scope>NUCLEOTIDE SEQUENCE [LARGE SCALE GENOMIC DNA]</scope>
    <source>
        <strain evidence="4">DSM 43816</strain>
    </source>
</reference>
<dbReference type="PANTHER" id="PTHR30204:SF93">
    <property type="entry name" value="HTH MERR-TYPE DOMAIN-CONTAINING PROTEIN"/>
    <property type="match status" value="1"/>
</dbReference>
<name>A0A1C4YKA5_MICEC</name>
<dbReference type="SUPFAM" id="SSF46955">
    <property type="entry name" value="Putative DNA-binding domain"/>
    <property type="match status" value="1"/>
</dbReference>
<dbReference type="GO" id="GO:0003700">
    <property type="term" value="F:DNA-binding transcription factor activity"/>
    <property type="evidence" value="ECO:0007669"/>
    <property type="project" value="InterPro"/>
</dbReference>
<organism evidence="3 4">
    <name type="scientific">Micromonospora echinospora</name>
    <name type="common">Micromonospora purpurea</name>
    <dbReference type="NCBI Taxonomy" id="1877"/>
    <lineage>
        <taxon>Bacteria</taxon>
        <taxon>Bacillati</taxon>
        <taxon>Actinomycetota</taxon>
        <taxon>Actinomycetes</taxon>
        <taxon>Micromonosporales</taxon>
        <taxon>Micromonosporaceae</taxon>
        <taxon>Micromonospora</taxon>
    </lineage>
</organism>
<proteinExistence type="predicted"/>
<dbReference type="AlphaFoldDB" id="A0A1C4YKA5"/>
<dbReference type="PANTHER" id="PTHR30204">
    <property type="entry name" value="REDOX-CYCLING DRUG-SENSING TRANSCRIPTIONAL ACTIVATOR SOXR"/>
    <property type="match status" value="1"/>
</dbReference>
<protein>
    <submittedName>
        <fullName evidence="3">DNA-binding transcriptional regulator, MerR family</fullName>
    </submittedName>
</protein>
<dbReference type="Proteomes" id="UP000198253">
    <property type="component" value="Chromosome I"/>
</dbReference>
<dbReference type="PRINTS" id="PR00040">
    <property type="entry name" value="HTHMERR"/>
</dbReference>
<dbReference type="SMART" id="SM00567">
    <property type="entry name" value="EZ_HEAT"/>
    <property type="match status" value="3"/>
</dbReference>
<dbReference type="Gene3D" id="1.25.10.10">
    <property type="entry name" value="Leucine-rich Repeat Variant"/>
    <property type="match status" value="1"/>
</dbReference>